<organism evidence="1 2">
    <name type="scientific">Populus alba</name>
    <name type="common">White poplar</name>
    <dbReference type="NCBI Taxonomy" id="43335"/>
    <lineage>
        <taxon>Eukaryota</taxon>
        <taxon>Viridiplantae</taxon>
        <taxon>Streptophyta</taxon>
        <taxon>Embryophyta</taxon>
        <taxon>Tracheophyta</taxon>
        <taxon>Spermatophyta</taxon>
        <taxon>Magnoliopsida</taxon>
        <taxon>eudicotyledons</taxon>
        <taxon>Gunneridae</taxon>
        <taxon>Pentapetalae</taxon>
        <taxon>rosids</taxon>
        <taxon>fabids</taxon>
        <taxon>Malpighiales</taxon>
        <taxon>Salicaceae</taxon>
        <taxon>Saliceae</taxon>
        <taxon>Populus</taxon>
    </lineage>
</organism>
<evidence type="ECO:0000313" key="2">
    <source>
        <dbReference type="Proteomes" id="UP000309997"/>
    </source>
</evidence>
<dbReference type="Proteomes" id="UP000309997">
    <property type="component" value="Unassembled WGS sequence"/>
</dbReference>
<sequence length="111" mass="12714">MFNRSTLNWFCNTKLDIFDEKERPGEATTTNSGTFKIAVAAQLIFSGTFYRPTKQIDRPVGGCGCHCKAQNIEKRRAILYTLDWTKQTIELKQQKNSTPFSALCQHRHNNS</sequence>
<evidence type="ECO:0000313" key="1">
    <source>
        <dbReference type="EMBL" id="KAL3573914.1"/>
    </source>
</evidence>
<proteinExistence type="predicted"/>
<protein>
    <submittedName>
        <fullName evidence="1">Uncharacterized protein</fullName>
    </submittedName>
</protein>
<reference evidence="1 2" key="1">
    <citation type="journal article" date="2024" name="Plant Biotechnol. J.">
        <title>Genome and CRISPR/Cas9 system of a widespread forest tree (Populus alba) in the world.</title>
        <authorList>
            <person name="Liu Y.J."/>
            <person name="Jiang P.F."/>
            <person name="Han X.M."/>
            <person name="Li X.Y."/>
            <person name="Wang H.M."/>
            <person name="Wang Y.J."/>
            <person name="Wang X.X."/>
            <person name="Zeng Q.Y."/>
        </authorList>
    </citation>
    <scope>NUCLEOTIDE SEQUENCE [LARGE SCALE GENOMIC DNA]</scope>
    <source>
        <strain evidence="2">cv. PAL-ZL1</strain>
    </source>
</reference>
<gene>
    <name evidence="1" type="ORF">D5086_024527</name>
</gene>
<comment type="caution">
    <text evidence="1">The sequence shown here is derived from an EMBL/GenBank/DDBJ whole genome shotgun (WGS) entry which is preliminary data.</text>
</comment>
<accession>A0ACC4B5P1</accession>
<dbReference type="EMBL" id="RCHU02000013">
    <property type="protein sequence ID" value="KAL3573914.1"/>
    <property type="molecule type" value="Genomic_DNA"/>
</dbReference>
<keyword evidence="2" id="KW-1185">Reference proteome</keyword>
<name>A0ACC4B5P1_POPAL</name>